<dbReference type="Proteomes" id="UP000195807">
    <property type="component" value="Chromosome"/>
</dbReference>
<keyword evidence="1" id="KW-0472">Membrane</keyword>
<evidence type="ECO:0000313" key="3">
    <source>
        <dbReference type="Proteomes" id="UP000195807"/>
    </source>
</evidence>
<gene>
    <name evidence="2" type="ORF">A9D14_05865</name>
</gene>
<dbReference type="STRING" id="450378.GCA_001661675_01171"/>
<dbReference type="Pfam" id="PF10617">
    <property type="entry name" value="DUF2474"/>
    <property type="match status" value="1"/>
</dbReference>
<evidence type="ECO:0008006" key="4">
    <source>
        <dbReference type="Google" id="ProtNLM"/>
    </source>
</evidence>
<evidence type="ECO:0000313" key="2">
    <source>
        <dbReference type="EMBL" id="ARU15795.1"/>
    </source>
</evidence>
<organism evidence="2 3">
    <name type="scientific">Croceicoccus marinus</name>
    <dbReference type="NCBI Taxonomy" id="450378"/>
    <lineage>
        <taxon>Bacteria</taxon>
        <taxon>Pseudomonadati</taxon>
        <taxon>Pseudomonadota</taxon>
        <taxon>Alphaproteobacteria</taxon>
        <taxon>Sphingomonadales</taxon>
        <taxon>Erythrobacteraceae</taxon>
        <taxon>Croceicoccus</taxon>
    </lineage>
</organism>
<protein>
    <recommendedName>
        <fullName evidence="4">DUF2474 domain-containing protein</fullName>
    </recommendedName>
</protein>
<dbReference type="KEGG" id="cman:A9D14_05865"/>
<name>A0A1Z1FAL2_9SPHN</name>
<accession>A0A1Z1FAL2</accession>
<sequence length="38" mass="4399">MRAEHRPLWRRLAWMAAIWAASVAVLGAVGWLIRLWIA</sequence>
<feature type="transmembrane region" description="Helical" evidence="1">
    <location>
        <begin position="12"/>
        <end position="37"/>
    </location>
</feature>
<keyword evidence="3" id="KW-1185">Reference proteome</keyword>
<dbReference type="InterPro" id="IPR018895">
    <property type="entry name" value="DUF2474"/>
</dbReference>
<dbReference type="EMBL" id="CP019602">
    <property type="protein sequence ID" value="ARU15795.1"/>
    <property type="molecule type" value="Genomic_DNA"/>
</dbReference>
<evidence type="ECO:0000256" key="1">
    <source>
        <dbReference type="SAM" id="Phobius"/>
    </source>
</evidence>
<keyword evidence="1" id="KW-1133">Transmembrane helix</keyword>
<dbReference type="AlphaFoldDB" id="A0A1Z1FAL2"/>
<keyword evidence="1" id="KW-0812">Transmembrane</keyword>
<reference evidence="2 3" key="1">
    <citation type="submission" date="2017-01" db="EMBL/GenBank/DDBJ databases">
        <title>Complete genome sequence of esterase-producing bacterium Croceicoccus marinus E4A9.</title>
        <authorList>
            <person name="Wu Y.-H."/>
            <person name="Cheng H."/>
            <person name="Xu L."/>
            <person name="Huo Y.-Y."/>
            <person name="Wang C.-S."/>
            <person name="Xu X.-W."/>
        </authorList>
    </citation>
    <scope>NUCLEOTIDE SEQUENCE [LARGE SCALE GENOMIC DNA]</scope>
    <source>
        <strain evidence="2 3">E4A9</strain>
    </source>
</reference>
<proteinExistence type="predicted"/>